<dbReference type="PROSITE" id="PS00138">
    <property type="entry name" value="SUBTILASE_SER"/>
    <property type="match status" value="1"/>
</dbReference>
<dbReference type="InterPro" id="IPR034193">
    <property type="entry name" value="PCSK9_ProteinaseK-like"/>
</dbReference>
<accession>A0A8J3YCT5</accession>
<evidence type="ECO:0000259" key="10">
    <source>
        <dbReference type="Pfam" id="PF05922"/>
    </source>
</evidence>
<feature type="signal peptide" evidence="8">
    <location>
        <begin position="1"/>
        <end position="20"/>
    </location>
</feature>
<dbReference type="InterPro" id="IPR028994">
    <property type="entry name" value="Integrin_alpha_N"/>
</dbReference>
<feature type="active site" description="Charge relay system" evidence="6">
    <location>
        <position position="181"/>
    </location>
</feature>
<dbReference type="CDD" id="cd04077">
    <property type="entry name" value="Peptidases_S8_PCSK9_ProteinaseK_like"/>
    <property type="match status" value="1"/>
</dbReference>
<keyword evidence="5 6" id="KW-0720">Serine protease</keyword>
<dbReference type="PROSITE" id="PS00137">
    <property type="entry name" value="SUBTILASE_HIS"/>
    <property type="match status" value="1"/>
</dbReference>
<dbReference type="PANTHER" id="PTHR43806">
    <property type="entry name" value="PEPTIDASE S8"/>
    <property type="match status" value="1"/>
</dbReference>
<evidence type="ECO:0000256" key="2">
    <source>
        <dbReference type="ARBA" id="ARBA00022670"/>
    </source>
</evidence>
<comment type="caution">
    <text evidence="11">The sequence shown here is derived from an EMBL/GenBank/DDBJ whole genome shotgun (WGS) entry which is preliminary data.</text>
</comment>
<evidence type="ECO:0000259" key="9">
    <source>
        <dbReference type="Pfam" id="PF00082"/>
    </source>
</evidence>
<evidence type="ECO:0000256" key="5">
    <source>
        <dbReference type="ARBA" id="ARBA00022825"/>
    </source>
</evidence>
<dbReference type="Gene3D" id="2.40.128.340">
    <property type="match status" value="1"/>
</dbReference>
<dbReference type="InterPro" id="IPR010259">
    <property type="entry name" value="S8pro/Inhibitor_I9"/>
</dbReference>
<dbReference type="Proteomes" id="UP000652013">
    <property type="component" value="Unassembled WGS sequence"/>
</dbReference>
<evidence type="ECO:0000256" key="6">
    <source>
        <dbReference type="PROSITE-ProRule" id="PRU01240"/>
    </source>
</evidence>
<evidence type="ECO:0000313" key="12">
    <source>
        <dbReference type="Proteomes" id="UP000652013"/>
    </source>
</evidence>
<feature type="active site" description="Charge relay system" evidence="6">
    <location>
        <position position="148"/>
    </location>
</feature>
<dbReference type="EMBL" id="BOOY01000035">
    <property type="protein sequence ID" value="GIJ05615.1"/>
    <property type="molecule type" value="Genomic_DNA"/>
</dbReference>
<dbReference type="GO" id="GO:0006508">
    <property type="term" value="P:proteolysis"/>
    <property type="evidence" value="ECO:0007669"/>
    <property type="project" value="UniProtKB-KW"/>
</dbReference>
<organism evidence="11 12">
    <name type="scientific">Spirilliplanes yamanashiensis</name>
    <dbReference type="NCBI Taxonomy" id="42233"/>
    <lineage>
        <taxon>Bacteria</taxon>
        <taxon>Bacillati</taxon>
        <taxon>Actinomycetota</taxon>
        <taxon>Actinomycetes</taxon>
        <taxon>Micromonosporales</taxon>
        <taxon>Micromonosporaceae</taxon>
        <taxon>Spirilliplanes</taxon>
    </lineage>
</organism>
<feature type="domain" description="Inhibitor I9" evidence="10">
    <location>
        <begin position="71"/>
        <end position="107"/>
    </location>
</feature>
<dbReference type="PRINTS" id="PR00723">
    <property type="entry name" value="SUBTILISIN"/>
</dbReference>
<dbReference type="Pfam" id="PF05922">
    <property type="entry name" value="Inhibitor_I9"/>
    <property type="match status" value="1"/>
</dbReference>
<keyword evidence="4 6" id="KW-0378">Hydrolase</keyword>
<evidence type="ECO:0000256" key="8">
    <source>
        <dbReference type="SAM" id="SignalP"/>
    </source>
</evidence>
<dbReference type="Gene3D" id="3.40.50.200">
    <property type="entry name" value="Peptidase S8/S53 domain"/>
    <property type="match status" value="1"/>
</dbReference>
<dbReference type="Gene3D" id="3.30.70.80">
    <property type="entry name" value="Peptidase S8 propeptide/proteinase inhibitor I9"/>
    <property type="match status" value="1"/>
</dbReference>
<proteinExistence type="inferred from homology"/>
<reference evidence="11" key="1">
    <citation type="submission" date="2021-01" db="EMBL/GenBank/DDBJ databases">
        <title>Whole genome shotgun sequence of Spirilliplanes yamanashiensis NBRC 15828.</title>
        <authorList>
            <person name="Komaki H."/>
            <person name="Tamura T."/>
        </authorList>
    </citation>
    <scope>NUCLEOTIDE SEQUENCE</scope>
    <source>
        <strain evidence="11">NBRC 15828</strain>
    </source>
</reference>
<dbReference type="PROSITE" id="PS51892">
    <property type="entry name" value="SUBTILASE"/>
    <property type="match status" value="1"/>
</dbReference>
<gene>
    <name evidence="11" type="ORF">Sya03_49670</name>
</gene>
<dbReference type="SUPFAM" id="SSF69318">
    <property type="entry name" value="Integrin alpha N-terminal domain"/>
    <property type="match status" value="1"/>
</dbReference>
<evidence type="ECO:0000313" key="11">
    <source>
        <dbReference type="EMBL" id="GIJ05615.1"/>
    </source>
</evidence>
<dbReference type="Pfam" id="PF13517">
    <property type="entry name" value="FG-GAP_3"/>
    <property type="match status" value="2"/>
</dbReference>
<dbReference type="InterPro" id="IPR037045">
    <property type="entry name" value="S8pro/Inhibitor_I9_sf"/>
</dbReference>
<dbReference type="FunFam" id="3.40.50.200:FF:000014">
    <property type="entry name" value="Proteinase K"/>
    <property type="match status" value="1"/>
</dbReference>
<dbReference type="AlphaFoldDB" id="A0A8J3YCT5"/>
<dbReference type="PROSITE" id="PS00136">
    <property type="entry name" value="SUBTILASE_ASP"/>
    <property type="match status" value="1"/>
</dbReference>
<keyword evidence="3 8" id="KW-0732">Signal</keyword>
<feature type="active site" description="Charge relay system" evidence="6">
    <location>
        <position position="333"/>
    </location>
</feature>
<keyword evidence="12" id="KW-1185">Reference proteome</keyword>
<comment type="similarity">
    <text evidence="1 6 7">Belongs to the peptidase S8 family.</text>
</comment>
<dbReference type="InterPro" id="IPR023828">
    <property type="entry name" value="Peptidase_S8_Ser-AS"/>
</dbReference>
<evidence type="ECO:0000256" key="1">
    <source>
        <dbReference type="ARBA" id="ARBA00011073"/>
    </source>
</evidence>
<dbReference type="GO" id="GO:0005615">
    <property type="term" value="C:extracellular space"/>
    <property type="evidence" value="ECO:0007669"/>
    <property type="project" value="TreeGrafter"/>
</dbReference>
<dbReference type="InterPro" id="IPR023827">
    <property type="entry name" value="Peptidase_S8_Asp-AS"/>
</dbReference>
<feature type="domain" description="Peptidase S8/S53" evidence="9">
    <location>
        <begin position="145"/>
        <end position="372"/>
    </location>
</feature>
<dbReference type="Pfam" id="PF00082">
    <property type="entry name" value="Peptidase_S8"/>
    <property type="match status" value="1"/>
</dbReference>
<evidence type="ECO:0000256" key="3">
    <source>
        <dbReference type="ARBA" id="ARBA00022729"/>
    </source>
</evidence>
<evidence type="ECO:0000256" key="7">
    <source>
        <dbReference type="RuleBase" id="RU003355"/>
    </source>
</evidence>
<dbReference type="Gene3D" id="2.130.10.130">
    <property type="entry name" value="Integrin alpha, N-terminal"/>
    <property type="match status" value="1"/>
</dbReference>
<name>A0A8J3YCT5_9ACTN</name>
<dbReference type="InterPro" id="IPR036852">
    <property type="entry name" value="Peptidase_S8/S53_dom_sf"/>
</dbReference>
<dbReference type="SUPFAM" id="SSF52743">
    <property type="entry name" value="Subtilisin-like"/>
    <property type="match status" value="1"/>
</dbReference>
<sequence length="709" mass="73009">MLAGALGIAMAGVSAGAAVAAPAPDPGPAPKFRAAVVDGVADSYIVMLNGTEGTERAGALAARFGGTLSRVYPALKGFSVRMSAAEARELSKDPTVALVEQNSVAHMQDVQLDPPSWGLDRVDQPHLPLNETFTSPERGAGVHAYIIDSGIRSTHDEFGNRATRDADFIGDGRNGDDCNGHGTHVAGTVGGATSGVARGVRLHGVRVFGCSGGSPWDVIIDGFDWVVANAQRPAVINASLGGGASASVDAAANRAINAGIPVVLAAGNDTDDACDHSPARVRNALTVANSTSADAQWTTSNWGTCVDLYAPGRSIISAGITSDTATATMTGTSMAAPHVAGAVAAFLERNPRATPAQVSEHIVDTATPDVITNPGTGTPNRLLMAGNDGLSSSRGDFNGDGKDDVVTFTRGGAGDVYVATSTGTGFTGTGVKWHDHFAVGAEIPLVGDFNGDKKDDIVTFTRGSAKNVFVALSNGSEFVGDAVKWHDSFAVGAETPLVGDFNGDGKDDIATFTRGAEADVYVALSNGSKFVGTAVKWHDWFAANWEIPLVGDFNGDKKDDIATFTRGDSANVYVALSNGTSFVGTSDKWHDWFAAGSELPLVGDFNGDKKDDIATFTRGTSANVYVATSNGSDFVGTSVRWNDAFAAGTAVPGVGDFTGDGKDDIVSFSRGTTGDAFVSRSTGTAFGAATKWHDWFGVGAEVPLPGSLW</sequence>
<protein>
    <submittedName>
        <fullName evidence="11">Uncharacterized protein</fullName>
    </submittedName>
</protein>
<keyword evidence="2 6" id="KW-0645">Protease</keyword>
<evidence type="ECO:0000256" key="4">
    <source>
        <dbReference type="ARBA" id="ARBA00022801"/>
    </source>
</evidence>
<dbReference type="InterPro" id="IPR000209">
    <property type="entry name" value="Peptidase_S8/S53_dom"/>
</dbReference>
<dbReference type="InterPro" id="IPR022398">
    <property type="entry name" value="Peptidase_S8_His-AS"/>
</dbReference>
<dbReference type="InterPro" id="IPR015500">
    <property type="entry name" value="Peptidase_S8_subtilisin-rel"/>
</dbReference>
<dbReference type="InterPro" id="IPR050131">
    <property type="entry name" value="Peptidase_S8_subtilisin-like"/>
</dbReference>
<dbReference type="PANTHER" id="PTHR43806:SF11">
    <property type="entry name" value="CEREVISIN-RELATED"/>
    <property type="match status" value="1"/>
</dbReference>
<dbReference type="GO" id="GO:0004252">
    <property type="term" value="F:serine-type endopeptidase activity"/>
    <property type="evidence" value="ECO:0007669"/>
    <property type="project" value="UniProtKB-UniRule"/>
</dbReference>
<dbReference type="InterPro" id="IPR013517">
    <property type="entry name" value="FG-GAP"/>
</dbReference>
<dbReference type="SUPFAM" id="SSF54897">
    <property type="entry name" value="Protease propeptides/inhibitors"/>
    <property type="match status" value="1"/>
</dbReference>
<feature type="chain" id="PRO_5035247882" evidence="8">
    <location>
        <begin position="21"/>
        <end position="709"/>
    </location>
</feature>